<comment type="caution">
    <text evidence="1">The sequence shown here is derived from an EMBL/GenBank/DDBJ whole genome shotgun (WGS) entry which is preliminary data.</text>
</comment>
<dbReference type="EMBL" id="JAKOGI010000137">
    <property type="protein sequence ID" value="KAJ8442666.1"/>
    <property type="molecule type" value="Genomic_DNA"/>
</dbReference>
<dbReference type="OrthoDB" id="1682859at2759"/>
<keyword evidence="2" id="KW-1185">Reference proteome</keyword>
<evidence type="ECO:0000313" key="1">
    <source>
        <dbReference type="EMBL" id="KAJ8442666.1"/>
    </source>
</evidence>
<reference evidence="1" key="1">
    <citation type="submission" date="2022-04" db="EMBL/GenBank/DDBJ databases">
        <title>Carnegiea gigantea Genome sequencing and assembly v2.</title>
        <authorList>
            <person name="Copetti D."/>
            <person name="Sanderson M.J."/>
            <person name="Burquez A."/>
            <person name="Wojciechowski M.F."/>
        </authorList>
    </citation>
    <scope>NUCLEOTIDE SEQUENCE</scope>
    <source>
        <strain evidence="1">SGP5-SGP5p</strain>
        <tissue evidence="1">Aerial part</tissue>
    </source>
</reference>
<evidence type="ECO:0000313" key="2">
    <source>
        <dbReference type="Proteomes" id="UP001153076"/>
    </source>
</evidence>
<dbReference type="AlphaFoldDB" id="A0A9Q1QIE1"/>
<gene>
    <name evidence="1" type="ORF">Cgig2_003710</name>
</gene>
<accession>A0A9Q1QIE1</accession>
<proteinExistence type="predicted"/>
<sequence>MATLGNPCISLLQAVPSLENDMKIKVSGTNLRLPCRKAPSLKSKTGIFCTLSGDEAEQKATRNSAMTKSKDRMEDYNTAMKRMMRNPYEYHHDLDLLSWNEWRDIWMGIHGWIRAKPGPTHELVFELELGLWLAELGNIKLELGSLKARARARFVISFPARRISVKIFF</sequence>
<name>A0A9Q1QIE1_9CARY</name>
<organism evidence="1 2">
    <name type="scientific">Carnegiea gigantea</name>
    <dbReference type="NCBI Taxonomy" id="171969"/>
    <lineage>
        <taxon>Eukaryota</taxon>
        <taxon>Viridiplantae</taxon>
        <taxon>Streptophyta</taxon>
        <taxon>Embryophyta</taxon>
        <taxon>Tracheophyta</taxon>
        <taxon>Spermatophyta</taxon>
        <taxon>Magnoliopsida</taxon>
        <taxon>eudicotyledons</taxon>
        <taxon>Gunneridae</taxon>
        <taxon>Pentapetalae</taxon>
        <taxon>Caryophyllales</taxon>
        <taxon>Cactineae</taxon>
        <taxon>Cactaceae</taxon>
        <taxon>Cactoideae</taxon>
        <taxon>Echinocereeae</taxon>
        <taxon>Carnegiea</taxon>
    </lineage>
</organism>
<protein>
    <submittedName>
        <fullName evidence="1">Uncharacterized protein</fullName>
    </submittedName>
</protein>
<dbReference type="Proteomes" id="UP001153076">
    <property type="component" value="Unassembled WGS sequence"/>
</dbReference>